<organism evidence="2 3">
    <name type="scientific">Nitrososphaera gargensis (strain Ga9.2)</name>
    <dbReference type="NCBI Taxonomy" id="1237085"/>
    <lineage>
        <taxon>Archaea</taxon>
        <taxon>Nitrososphaerota</taxon>
        <taxon>Nitrososphaeria</taxon>
        <taxon>Nitrososphaerales</taxon>
        <taxon>Nitrososphaeraceae</taxon>
        <taxon>Nitrososphaera</taxon>
    </lineage>
</organism>
<evidence type="ECO:0000313" key="3">
    <source>
        <dbReference type="Proteomes" id="UP000008037"/>
    </source>
</evidence>
<dbReference type="InterPro" id="IPR012341">
    <property type="entry name" value="6hp_glycosidase-like_sf"/>
</dbReference>
<keyword evidence="3" id="KW-1185">Reference proteome</keyword>
<dbReference type="HOGENOM" id="CLU_591361_0_0_2"/>
<dbReference type="EMBL" id="CP002408">
    <property type="protein sequence ID" value="AFU57573.1"/>
    <property type="molecule type" value="Genomic_DNA"/>
</dbReference>
<sequence>MVNSSDLADALNPFVSKAERFMETTEDYIRQGINPGGYYKAIWCRDASYILRDWFLAGHAEAVMRELMFIWSHQIAAGREKIIYGRGSPEMRYLSQVATSETEKRFEGALPTTIFHGFSEVYGQDPDIDSTALMISATSWILNAYLKAGLVSAPQLSYITESLEARISRTVSDPSTVIDFVLPRMLKGVDYLVGRDIDGDGLLEQGHNEDWMDTVLRSGKIVYSQACWILALSNLSSLLAELGKDEDANRIMALANRSVKAVEEKLWLEEEGTYIDLQEEHHIGGPYKTLTQDVVFYMIAVTENTTSDILSVHKDRKKEPASPEFTKHASSTLDAIKARIWKEKWPLVTEVELKTTGPWVLHPNEYHNHTFWPWITGAEMLARSRLRRFEECDHLLSILIQGEHSDNNSMLAFYEWVDSITGRGNGAFPFRTGISSIRLAIIDILANMQRTISSP</sequence>
<gene>
    <name evidence="2" type="ordered locus">Ngar_c06300</name>
</gene>
<protein>
    <recommendedName>
        <fullName evidence="1">Glycosyl-hydrolase family 116 catalytic region domain-containing protein</fullName>
    </recommendedName>
</protein>
<dbReference type="GO" id="GO:0005975">
    <property type="term" value="P:carbohydrate metabolic process"/>
    <property type="evidence" value="ECO:0007669"/>
    <property type="project" value="InterPro"/>
</dbReference>
<accession>K0IFG5</accession>
<dbReference type="InterPro" id="IPR006775">
    <property type="entry name" value="GH116_catalytic"/>
</dbReference>
<proteinExistence type="predicted"/>
<dbReference type="Pfam" id="PF04685">
    <property type="entry name" value="DUF608"/>
    <property type="match status" value="1"/>
</dbReference>
<dbReference type="GO" id="GO:0004553">
    <property type="term" value="F:hydrolase activity, hydrolyzing O-glycosyl compounds"/>
    <property type="evidence" value="ECO:0007669"/>
    <property type="project" value="InterPro"/>
</dbReference>
<dbReference type="InParanoid" id="K0IFG5"/>
<dbReference type="OrthoDB" id="8543at2157"/>
<dbReference type="AlphaFoldDB" id="K0IFG5"/>
<dbReference type="KEGG" id="nga:Ngar_c06300"/>
<dbReference type="BioCyc" id="CNIT1237085:G1324-628-MONOMER"/>
<feature type="domain" description="Glycosyl-hydrolase family 116 catalytic region" evidence="1">
    <location>
        <begin position="177"/>
        <end position="280"/>
    </location>
</feature>
<dbReference type="Gene3D" id="1.50.10.10">
    <property type="match status" value="1"/>
</dbReference>
<dbReference type="Proteomes" id="UP000008037">
    <property type="component" value="Chromosome"/>
</dbReference>
<evidence type="ECO:0000313" key="2">
    <source>
        <dbReference type="EMBL" id="AFU57573.1"/>
    </source>
</evidence>
<reference evidence="2 3" key="1">
    <citation type="journal article" date="2012" name="Environ. Microbiol.">
        <title>The genome of the ammonia-oxidizing Candidatus Nitrososphaera gargensis: insights into metabolic versatility and environmental adaptations.</title>
        <authorList>
            <person name="Spang A."/>
            <person name="Poehlein A."/>
            <person name="Offre P."/>
            <person name="Zumbragel S."/>
            <person name="Haider S."/>
            <person name="Rychlik N."/>
            <person name="Nowka B."/>
            <person name="Schmeisser C."/>
            <person name="Lebedeva E.V."/>
            <person name="Rattei T."/>
            <person name="Bohm C."/>
            <person name="Schmid M."/>
            <person name="Galushko A."/>
            <person name="Hatzenpichler R."/>
            <person name="Weinmaier T."/>
            <person name="Daniel R."/>
            <person name="Schleper C."/>
            <person name="Spieck E."/>
            <person name="Streit W."/>
            <person name="Wagner M."/>
        </authorList>
    </citation>
    <scope>NUCLEOTIDE SEQUENCE [LARGE SCALE GENOMIC DNA]</scope>
    <source>
        <strain evidence="3">Ga9.2</strain>
    </source>
</reference>
<name>K0IFG5_NITGG</name>
<dbReference type="InterPro" id="IPR008928">
    <property type="entry name" value="6-hairpin_glycosidase_sf"/>
</dbReference>
<dbReference type="SUPFAM" id="SSF48208">
    <property type="entry name" value="Six-hairpin glycosidases"/>
    <property type="match status" value="1"/>
</dbReference>
<evidence type="ECO:0000259" key="1">
    <source>
        <dbReference type="Pfam" id="PF04685"/>
    </source>
</evidence>